<dbReference type="AlphaFoldDB" id="A0A2S5RCW2"/>
<dbReference type="EMBL" id="PHNE01000004">
    <property type="protein sequence ID" value="PPE05166.1"/>
    <property type="molecule type" value="Genomic_DNA"/>
</dbReference>
<keyword evidence="1" id="KW-0812">Transmembrane</keyword>
<keyword evidence="1" id="KW-1133">Transmembrane helix</keyword>
<dbReference type="Proteomes" id="UP000237865">
    <property type="component" value="Unassembled WGS sequence"/>
</dbReference>
<keyword evidence="1" id="KW-0472">Membrane</keyword>
<evidence type="ECO:0000313" key="3">
    <source>
        <dbReference type="Proteomes" id="UP000237865"/>
    </source>
</evidence>
<name>A0A2S5RCW2_9MOLU</name>
<organism evidence="2 3">
    <name type="scientific">Williamsoniiplasma lucivorax</name>
    <dbReference type="NCBI Taxonomy" id="209274"/>
    <lineage>
        <taxon>Bacteria</taxon>
        <taxon>Bacillati</taxon>
        <taxon>Mycoplasmatota</taxon>
        <taxon>Mollicutes</taxon>
        <taxon>Entomoplasmatales</taxon>
        <taxon>Williamsoniiplasma</taxon>
    </lineage>
</organism>
<dbReference type="STRING" id="1399797.GCA_000518285_01743"/>
<dbReference type="RefSeq" id="WP_028126936.1">
    <property type="nucleotide sequence ID" value="NZ_PHNE01000004.1"/>
</dbReference>
<protein>
    <submittedName>
        <fullName evidence="2">Uncharacterized protein</fullName>
    </submittedName>
</protein>
<proteinExistence type="predicted"/>
<comment type="caution">
    <text evidence="2">The sequence shown here is derived from an EMBL/GenBank/DDBJ whole genome shotgun (WGS) entry which is preliminary data.</text>
</comment>
<evidence type="ECO:0000313" key="2">
    <source>
        <dbReference type="EMBL" id="PPE05166.1"/>
    </source>
</evidence>
<sequence>MMSIGGVIALSVIGGIVLLTLMIVAIVFIFKFLNKANKIMNNKLEKDKWEKAQREEKEEK</sequence>
<accession>A0A2S5RCW2</accession>
<gene>
    <name evidence="2" type="ORF">ELUCI_v1c07020</name>
</gene>
<keyword evidence="3" id="KW-1185">Reference proteome</keyword>
<reference evidence="2 3" key="1">
    <citation type="submission" date="2017-11" db="EMBL/GenBank/DDBJ databases">
        <title>Genome sequence of Entomoplasma lucivorax PIPN-2 (ATCC 49196).</title>
        <authorList>
            <person name="Lo W.-S."/>
            <person name="Gasparich G.E."/>
            <person name="Kuo C.-H."/>
        </authorList>
    </citation>
    <scope>NUCLEOTIDE SEQUENCE [LARGE SCALE GENOMIC DNA]</scope>
    <source>
        <strain evidence="2 3">PIPN-2</strain>
    </source>
</reference>
<evidence type="ECO:0000256" key="1">
    <source>
        <dbReference type="SAM" id="Phobius"/>
    </source>
</evidence>
<feature type="transmembrane region" description="Helical" evidence="1">
    <location>
        <begin position="6"/>
        <end position="33"/>
    </location>
</feature>